<evidence type="ECO:0000313" key="3">
    <source>
        <dbReference type="Proteomes" id="UP000625711"/>
    </source>
</evidence>
<evidence type="ECO:0000313" key="2">
    <source>
        <dbReference type="EMBL" id="KAF7263066.1"/>
    </source>
</evidence>
<evidence type="ECO:0000256" key="1">
    <source>
        <dbReference type="SAM" id="Phobius"/>
    </source>
</evidence>
<feature type="transmembrane region" description="Helical" evidence="1">
    <location>
        <begin position="37"/>
        <end position="64"/>
    </location>
</feature>
<keyword evidence="1" id="KW-1133">Transmembrane helix</keyword>
<reference evidence="2" key="1">
    <citation type="submission" date="2020-08" db="EMBL/GenBank/DDBJ databases">
        <title>Genome sequencing and assembly of the red palm weevil Rhynchophorus ferrugineus.</title>
        <authorList>
            <person name="Dias G.B."/>
            <person name="Bergman C.M."/>
            <person name="Manee M."/>
        </authorList>
    </citation>
    <scope>NUCLEOTIDE SEQUENCE</scope>
    <source>
        <strain evidence="2">AA-2017</strain>
        <tissue evidence="2">Whole larva</tissue>
    </source>
</reference>
<sequence length="171" mass="19785">MDDFKTISHDANVAFDKMAIFHEFSGIIKMIEAFNNIFALQLLILFWYLIYSITSMVGSIYLYYKADAEVYLVPLRTLHYLVLMTLIMTFCTRITTKLSRVGVICKKLMSVLKQDSSDMNNTLLLRKFTVLVNMLDSRQPHFNTLGFLDFNYGAYSIIFNASVSCILIFYT</sequence>
<proteinExistence type="predicted"/>
<protein>
    <recommendedName>
        <fullName evidence="4">Gustatory receptor</fullName>
    </recommendedName>
</protein>
<dbReference type="Proteomes" id="UP000625711">
    <property type="component" value="Unassembled WGS sequence"/>
</dbReference>
<accession>A0A834LWZ8</accession>
<feature type="transmembrane region" description="Helical" evidence="1">
    <location>
        <begin position="70"/>
        <end position="91"/>
    </location>
</feature>
<dbReference type="EMBL" id="JAACXV010023307">
    <property type="protein sequence ID" value="KAF7263066.1"/>
    <property type="molecule type" value="Genomic_DNA"/>
</dbReference>
<keyword evidence="1" id="KW-0472">Membrane</keyword>
<keyword evidence="1" id="KW-0812">Transmembrane</keyword>
<name>A0A834LWZ8_RHYFE</name>
<dbReference type="AlphaFoldDB" id="A0A834LWZ8"/>
<evidence type="ECO:0008006" key="4">
    <source>
        <dbReference type="Google" id="ProtNLM"/>
    </source>
</evidence>
<gene>
    <name evidence="2" type="ORF">GWI33_003649</name>
</gene>
<organism evidence="2 3">
    <name type="scientific">Rhynchophorus ferrugineus</name>
    <name type="common">Red palm weevil</name>
    <name type="synonym">Curculio ferrugineus</name>
    <dbReference type="NCBI Taxonomy" id="354439"/>
    <lineage>
        <taxon>Eukaryota</taxon>
        <taxon>Metazoa</taxon>
        <taxon>Ecdysozoa</taxon>
        <taxon>Arthropoda</taxon>
        <taxon>Hexapoda</taxon>
        <taxon>Insecta</taxon>
        <taxon>Pterygota</taxon>
        <taxon>Neoptera</taxon>
        <taxon>Endopterygota</taxon>
        <taxon>Coleoptera</taxon>
        <taxon>Polyphaga</taxon>
        <taxon>Cucujiformia</taxon>
        <taxon>Curculionidae</taxon>
        <taxon>Dryophthorinae</taxon>
        <taxon>Rhynchophorus</taxon>
    </lineage>
</organism>
<comment type="caution">
    <text evidence="2">The sequence shown here is derived from an EMBL/GenBank/DDBJ whole genome shotgun (WGS) entry which is preliminary data.</text>
</comment>
<keyword evidence="3" id="KW-1185">Reference proteome</keyword>
<feature type="transmembrane region" description="Helical" evidence="1">
    <location>
        <begin position="152"/>
        <end position="170"/>
    </location>
</feature>